<dbReference type="GO" id="GO:1905786">
    <property type="term" value="P:positive regulation of anaphase-promoting complex-dependent catabolic process"/>
    <property type="evidence" value="ECO:0007669"/>
    <property type="project" value="TreeGrafter"/>
</dbReference>
<comment type="caution">
    <text evidence="10">The sequence shown here is derived from an EMBL/GenBank/DDBJ whole genome shotgun (WGS) entry which is preliminary data.</text>
</comment>
<reference evidence="10 11" key="1">
    <citation type="journal article" date="2024" name="Science">
        <title>Giant polyketide synthase enzymes in the biosynthesis of giant marine polyether toxins.</title>
        <authorList>
            <person name="Fallon T.R."/>
            <person name="Shende V.V."/>
            <person name="Wierzbicki I.H."/>
            <person name="Pendleton A.L."/>
            <person name="Watervoot N.F."/>
            <person name="Auber R.P."/>
            <person name="Gonzalez D.J."/>
            <person name="Wisecaver J.H."/>
            <person name="Moore B.S."/>
        </authorList>
    </citation>
    <scope>NUCLEOTIDE SEQUENCE [LARGE SCALE GENOMIC DNA]</scope>
    <source>
        <strain evidence="10 11">12B1</strain>
    </source>
</reference>
<keyword evidence="4" id="KW-0677">Repeat</keyword>
<dbReference type="InterPro" id="IPR036322">
    <property type="entry name" value="WD40_repeat_dom_sf"/>
</dbReference>
<dbReference type="AlphaFoldDB" id="A0AB34IJH1"/>
<evidence type="ECO:0000256" key="7">
    <source>
        <dbReference type="PROSITE-ProRule" id="PRU00221"/>
    </source>
</evidence>
<protein>
    <recommendedName>
        <fullName evidence="9">CDC20/Fizzy WD40 domain-containing protein</fullName>
    </recommendedName>
</protein>
<organism evidence="10 11">
    <name type="scientific">Prymnesium parvum</name>
    <name type="common">Toxic golden alga</name>
    <dbReference type="NCBI Taxonomy" id="97485"/>
    <lineage>
        <taxon>Eukaryota</taxon>
        <taxon>Haptista</taxon>
        <taxon>Haptophyta</taxon>
        <taxon>Prymnesiophyceae</taxon>
        <taxon>Prymnesiales</taxon>
        <taxon>Prymnesiaceae</taxon>
        <taxon>Prymnesium</taxon>
    </lineage>
</organism>
<evidence type="ECO:0000256" key="4">
    <source>
        <dbReference type="ARBA" id="ARBA00022737"/>
    </source>
</evidence>
<feature type="repeat" description="WD" evidence="7">
    <location>
        <begin position="279"/>
        <end position="311"/>
    </location>
</feature>
<dbReference type="GO" id="GO:0010997">
    <property type="term" value="F:anaphase-promoting complex binding"/>
    <property type="evidence" value="ECO:0007669"/>
    <property type="project" value="InterPro"/>
</dbReference>
<evidence type="ECO:0000313" key="10">
    <source>
        <dbReference type="EMBL" id="KAL1500130.1"/>
    </source>
</evidence>
<dbReference type="SMART" id="SM00320">
    <property type="entry name" value="WD40"/>
    <property type="match status" value="7"/>
</dbReference>
<accession>A0AB34IJH1</accession>
<dbReference type="Proteomes" id="UP001515480">
    <property type="component" value="Unassembled WGS sequence"/>
</dbReference>
<dbReference type="InterPro" id="IPR056150">
    <property type="entry name" value="WD40_CDC20-Fz"/>
</dbReference>
<dbReference type="SUPFAM" id="SSF50978">
    <property type="entry name" value="WD40 repeat-like"/>
    <property type="match status" value="1"/>
</dbReference>
<dbReference type="PROSITE" id="PS50082">
    <property type="entry name" value="WD_REPEATS_2"/>
    <property type="match status" value="3"/>
</dbReference>
<evidence type="ECO:0000256" key="2">
    <source>
        <dbReference type="ARBA" id="ARBA00022574"/>
    </source>
</evidence>
<keyword evidence="3" id="KW-0132">Cell division</keyword>
<dbReference type="PROSITE" id="PS50294">
    <property type="entry name" value="WD_REPEATS_REGION"/>
    <property type="match status" value="3"/>
</dbReference>
<evidence type="ECO:0000256" key="1">
    <source>
        <dbReference type="ARBA" id="ARBA00006445"/>
    </source>
</evidence>
<evidence type="ECO:0000313" key="11">
    <source>
        <dbReference type="Proteomes" id="UP001515480"/>
    </source>
</evidence>
<dbReference type="EMBL" id="JBGBPQ010000024">
    <property type="protein sequence ID" value="KAL1500130.1"/>
    <property type="molecule type" value="Genomic_DNA"/>
</dbReference>
<sequence length="479" mass="53181">MTSAPLKFECCMDSLQNTPCKRPPSRSSSSSKRGRTPGSRTPHGDRFIPNRSAMDLDVSNFELTRKHLELNTENNDVNASPAKEEYKKELAQTLMHGNPSSKVLAFKSKAPKPAESHQNSLRVLYTQNREASSVPRKYSRQIPQAPERILDAPELLDDYYLNLLDWSSTNILAVALGDSIYLWNASDGSIQQLMQAQGENAHVTSLSWIQEGNHMAVGTSDHKVQIWDVERKKQIRTMTGHRGRVSSLSWNGPLLSSGAKDSLVLHHDVRVADHKVGTLRGHTQEVCGLKWCPWGNMLATGGNDNLLNIWDDRYSSNRGQGSQTPSDQPLHRLEAHQAAVKALAWCPWHKNLLASGGGTADRMIRFWNTGSGACLNAVDTHSQVCALQWSQHDKELVSCHGYSHNQLILWKYPSMVKVAELTGHTSRVLHMSQSPDGTTVVTAAADETLRFWKILSGGDALKKERAAAKESILNSMSIR</sequence>
<dbReference type="GO" id="GO:0051301">
    <property type="term" value="P:cell division"/>
    <property type="evidence" value="ECO:0007669"/>
    <property type="project" value="UniProtKB-KW"/>
</dbReference>
<dbReference type="PANTHER" id="PTHR19918">
    <property type="entry name" value="CELL DIVISION CYCLE 20 CDC20 FIZZY -RELATED"/>
    <property type="match status" value="1"/>
</dbReference>
<dbReference type="InterPro" id="IPR001680">
    <property type="entry name" value="WD40_rpt"/>
</dbReference>
<feature type="compositionally biased region" description="Low complexity" evidence="8">
    <location>
        <begin position="25"/>
        <end position="41"/>
    </location>
</feature>
<feature type="domain" description="CDC20/Fizzy WD40" evidence="9">
    <location>
        <begin position="150"/>
        <end position="452"/>
    </location>
</feature>
<dbReference type="GO" id="GO:0031145">
    <property type="term" value="P:anaphase-promoting complex-dependent catabolic process"/>
    <property type="evidence" value="ECO:0007669"/>
    <property type="project" value="TreeGrafter"/>
</dbReference>
<evidence type="ECO:0000256" key="3">
    <source>
        <dbReference type="ARBA" id="ARBA00022618"/>
    </source>
</evidence>
<dbReference type="Gene3D" id="2.130.10.10">
    <property type="entry name" value="YVTN repeat-like/Quinoprotein amine dehydrogenase"/>
    <property type="match status" value="1"/>
</dbReference>
<proteinExistence type="inferred from homology"/>
<dbReference type="InterPro" id="IPR015943">
    <property type="entry name" value="WD40/YVTN_repeat-like_dom_sf"/>
</dbReference>
<evidence type="ECO:0000256" key="8">
    <source>
        <dbReference type="SAM" id="MobiDB-lite"/>
    </source>
</evidence>
<evidence type="ECO:0000256" key="5">
    <source>
        <dbReference type="ARBA" id="ARBA00022776"/>
    </source>
</evidence>
<keyword evidence="5" id="KW-0498">Mitosis</keyword>
<evidence type="ECO:0000256" key="6">
    <source>
        <dbReference type="ARBA" id="ARBA00023306"/>
    </source>
</evidence>
<comment type="similarity">
    <text evidence="1">Belongs to the WD repeat CDC20/Fizzy family.</text>
</comment>
<dbReference type="CDD" id="cd00200">
    <property type="entry name" value="WD40"/>
    <property type="match status" value="1"/>
</dbReference>
<keyword evidence="2 7" id="KW-0853">WD repeat</keyword>
<dbReference type="Pfam" id="PF24807">
    <property type="entry name" value="WD40_CDC20-Fz"/>
    <property type="match status" value="1"/>
</dbReference>
<name>A0AB34IJH1_PRYPA</name>
<dbReference type="GO" id="GO:0005680">
    <property type="term" value="C:anaphase-promoting complex"/>
    <property type="evidence" value="ECO:0007669"/>
    <property type="project" value="TreeGrafter"/>
</dbReference>
<gene>
    <name evidence="10" type="ORF">AB1Y20_012803</name>
</gene>
<feature type="repeat" description="WD" evidence="7">
    <location>
        <begin position="421"/>
        <end position="462"/>
    </location>
</feature>
<feature type="repeat" description="WD" evidence="7">
    <location>
        <begin position="196"/>
        <end position="237"/>
    </location>
</feature>
<feature type="region of interest" description="Disordered" evidence="8">
    <location>
        <begin position="14"/>
        <end position="51"/>
    </location>
</feature>
<keyword evidence="6" id="KW-0131">Cell cycle</keyword>
<dbReference type="GO" id="GO:1990757">
    <property type="term" value="F:ubiquitin ligase activator activity"/>
    <property type="evidence" value="ECO:0007669"/>
    <property type="project" value="TreeGrafter"/>
</dbReference>
<dbReference type="InterPro" id="IPR033010">
    <property type="entry name" value="Cdc20/Fizzy"/>
</dbReference>
<dbReference type="PANTHER" id="PTHR19918:SF8">
    <property type="entry name" value="FI02843P"/>
    <property type="match status" value="1"/>
</dbReference>
<evidence type="ECO:0000259" key="9">
    <source>
        <dbReference type="Pfam" id="PF24807"/>
    </source>
</evidence>
<keyword evidence="11" id="KW-1185">Reference proteome</keyword>